<feature type="coiled-coil region" evidence="1">
    <location>
        <begin position="33"/>
        <end position="60"/>
    </location>
</feature>
<proteinExistence type="predicted"/>
<dbReference type="AlphaFoldDB" id="A0AAD7HIR6"/>
<evidence type="ECO:0008006" key="5">
    <source>
        <dbReference type="Google" id="ProtNLM"/>
    </source>
</evidence>
<keyword evidence="4" id="KW-1185">Reference proteome</keyword>
<sequence>MHLGCRQKLARKSTHRPPAQNEKDSLAVDRARIAVVGAQILELERLLLSLEEESDLLQDRLDAYTYPVLTLPNEIVSEIFLRFLPVYPESPPVIGRSSPNVLGQICRQWREIAFRTPVLWRAITLSLRNGRRLDHKLRLLELWLKRSGFCLLSIHIDLEVDAVDLEVDVGTETLDLFTHAIAAHSARWEYLRFYAPDHPFPSISTPLPFLRALTMGSVKPIVNGTPNIDSLTQALRAAPLLQNVAVVFWREHCISLYPWSQLTRFTGHSILPHLCADILARAHNLTYCDMFVYADLTHEMIQTSRNVTHRNLSSLILRGYLPGDMPWKLLDVLTLPALHKFEIGESLFQGDPVGLVQSLISRSRCSIEELYIPYSDEPSLESYRLAWPTIDSITNRQLDPVNPWVIPEDDEMEGDSDFDKLNNDSD</sequence>
<evidence type="ECO:0000256" key="1">
    <source>
        <dbReference type="SAM" id="Coils"/>
    </source>
</evidence>
<feature type="region of interest" description="Disordered" evidence="2">
    <location>
        <begin position="1"/>
        <end position="23"/>
    </location>
</feature>
<dbReference type="Proteomes" id="UP001215598">
    <property type="component" value="Unassembled WGS sequence"/>
</dbReference>
<name>A0AAD7HIR6_9AGAR</name>
<comment type="caution">
    <text evidence="3">The sequence shown here is derived from an EMBL/GenBank/DDBJ whole genome shotgun (WGS) entry which is preliminary data.</text>
</comment>
<evidence type="ECO:0000256" key="2">
    <source>
        <dbReference type="SAM" id="MobiDB-lite"/>
    </source>
</evidence>
<keyword evidence="1" id="KW-0175">Coiled coil</keyword>
<protein>
    <recommendedName>
        <fullName evidence="5">F-box domain-containing protein</fullName>
    </recommendedName>
</protein>
<accession>A0AAD7HIR6</accession>
<dbReference type="Gene3D" id="1.20.1280.50">
    <property type="match status" value="1"/>
</dbReference>
<gene>
    <name evidence="3" type="ORF">B0H16DRAFT_1738609</name>
</gene>
<reference evidence="3" key="1">
    <citation type="submission" date="2023-03" db="EMBL/GenBank/DDBJ databases">
        <title>Massive genome expansion in bonnet fungi (Mycena s.s.) driven by repeated elements and novel gene families across ecological guilds.</title>
        <authorList>
            <consortium name="Lawrence Berkeley National Laboratory"/>
            <person name="Harder C.B."/>
            <person name="Miyauchi S."/>
            <person name="Viragh M."/>
            <person name="Kuo A."/>
            <person name="Thoen E."/>
            <person name="Andreopoulos B."/>
            <person name="Lu D."/>
            <person name="Skrede I."/>
            <person name="Drula E."/>
            <person name="Henrissat B."/>
            <person name="Morin E."/>
            <person name="Kohler A."/>
            <person name="Barry K."/>
            <person name="LaButti K."/>
            <person name="Morin E."/>
            <person name="Salamov A."/>
            <person name="Lipzen A."/>
            <person name="Mereny Z."/>
            <person name="Hegedus B."/>
            <person name="Baldrian P."/>
            <person name="Stursova M."/>
            <person name="Weitz H."/>
            <person name="Taylor A."/>
            <person name="Grigoriev I.V."/>
            <person name="Nagy L.G."/>
            <person name="Martin F."/>
            <person name="Kauserud H."/>
        </authorList>
    </citation>
    <scope>NUCLEOTIDE SEQUENCE</scope>
    <source>
        <strain evidence="3">CBHHK182m</strain>
    </source>
</reference>
<organism evidence="3 4">
    <name type="scientific">Mycena metata</name>
    <dbReference type="NCBI Taxonomy" id="1033252"/>
    <lineage>
        <taxon>Eukaryota</taxon>
        <taxon>Fungi</taxon>
        <taxon>Dikarya</taxon>
        <taxon>Basidiomycota</taxon>
        <taxon>Agaricomycotina</taxon>
        <taxon>Agaricomycetes</taxon>
        <taxon>Agaricomycetidae</taxon>
        <taxon>Agaricales</taxon>
        <taxon>Marasmiineae</taxon>
        <taxon>Mycenaceae</taxon>
        <taxon>Mycena</taxon>
    </lineage>
</organism>
<dbReference type="EMBL" id="JARKIB010000236">
    <property type="protein sequence ID" value="KAJ7720772.1"/>
    <property type="molecule type" value="Genomic_DNA"/>
</dbReference>
<evidence type="ECO:0000313" key="4">
    <source>
        <dbReference type="Proteomes" id="UP001215598"/>
    </source>
</evidence>
<evidence type="ECO:0000313" key="3">
    <source>
        <dbReference type="EMBL" id="KAJ7720772.1"/>
    </source>
</evidence>